<feature type="transmembrane region" description="Helical" evidence="2">
    <location>
        <begin position="246"/>
        <end position="267"/>
    </location>
</feature>
<accession>Q0RYN7</accession>
<reference evidence="4" key="1">
    <citation type="journal article" date="2006" name="Proc. Natl. Acad. Sci. U.S.A.">
        <title>The complete genome of Rhodococcus sp. RHA1 provides insights into a catabolic powerhouse.</title>
        <authorList>
            <person name="McLeod M.P."/>
            <person name="Warren R.L."/>
            <person name="Hsiao W.W.L."/>
            <person name="Araki N."/>
            <person name="Myhre M."/>
            <person name="Fernandes C."/>
            <person name="Miyazawa D."/>
            <person name="Wong W."/>
            <person name="Lillquist A.L."/>
            <person name="Wang D."/>
            <person name="Dosanjh M."/>
            <person name="Hara H."/>
            <person name="Petrescu A."/>
            <person name="Morin R.D."/>
            <person name="Yang G."/>
            <person name="Stott J.M."/>
            <person name="Schein J.E."/>
            <person name="Shin H."/>
            <person name="Smailus D."/>
            <person name="Siddiqui A.S."/>
            <person name="Marra M.A."/>
            <person name="Jones S.J.M."/>
            <person name="Holt R."/>
            <person name="Brinkman F.S.L."/>
            <person name="Miyauchi K."/>
            <person name="Fukuda M."/>
            <person name="Davies J.E."/>
            <person name="Mohn W.W."/>
            <person name="Eltis L.D."/>
        </authorList>
    </citation>
    <scope>NUCLEOTIDE SEQUENCE [LARGE SCALE GENOMIC DNA]</scope>
    <source>
        <strain evidence="4">RHA1</strain>
    </source>
</reference>
<dbReference type="HOGENOM" id="CLU_879633_0_0_11"/>
<keyword evidence="2" id="KW-0812">Transmembrane</keyword>
<feature type="transmembrane region" description="Helical" evidence="2">
    <location>
        <begin position="180"/>
        <end position="199"/>
    </location>
</feature>
<sequence length="316" mass="30809">MSDGLSCIPRAGEARGAHAPPTTPEQNTESPSALPALSVSTAPAHQTGRVSGTVSLVREMVTEVVTEAATMEIALTVLGIAFAVFVAGMVVTGSGQASGLRTAGLALALGIVCVHIRDGGWLTAADRSIMSVLAAHRSAGLDHLATVGIALGAPAVAVAVAAVAGMVLIRRCWPVPVASIMLGAVMGAVFAGAALGTVLGPGRAVAPVWQPVDTDNAVLSNLAGAAAVLGMAAVIAGIGRSRTLRAVLAAAVVIAVVALAGAQLYVGMPLTEVVAGVLVAATCVTVGHALLAAFASSVPPGPLGAASEPGFVPAAG</sequence>
<dbReference type="Proteomes" id="UP000008710">
    <property type="component" value="Plasmid pRHL1"/>
</dbReference>
<evidence type="ECO:0000256" key="1">
    <source>
        <dbReference type="SAM" id="MobiDB-lite"/>
    </source>
</evidence>
<evidence type="ECO:0000256" key="2">
    <source>
        <dbReference type="SAM" id="Phobius"/>
    </source>
</evidence>
<feature type="transmembrane region" description="Helical" evidence="2">
    <location>
        <begin position="273"/>
        <end position="294"/>
    </location>
</feature>
<dbReference type="KEGG" id="rha:RHA1_ro08555"/>
<proteinExistence type="predicted"/>
<evidence type="ECO:0000313" key="4">
    <source>
        <dbReference type="Proteomes" id="UP000008710"/>
    </source>
</evidence>
<feature type="transmembrane region" description="Helical" evidence="2">
    <location>
        <begin position="219"/>
        <end position="239"/>
    </location>
</feature>
<organism evidence="3 4">
    <name type="scientific">Rhodococcus jostii (strain RHA1)</name>
    <dbReference type="NCBI Taxonomy" id="101510"/>
    <lineage>
        <taxon>Bacteria</taxon>
        <taxon>Bacillati</taxon>
        <taxon>Actinomycetota</taxon>
        <taxon>Actinomycetes</taxon>
        <taxon>Mycobacteriales</taxon>
        <taxon>Nocardiaceae</taxon>
        <taxon>Rhodococcus</taxon>
    </lineage>
</organism>
<protein>
    <submittedName>
        <fullName evidence="3">Uncharacterized protein</fullName>
    </submittedName>
</protein>
<dbReference type="PATRIC" id="fig|101510.16.peg.7909"/>
<name>Q0RYN7_RHOJR</name>
<geneLocation type="plasmid" evidence="3 4">
    <name>pRHL1</name>
</geneLocation>
<dbReference type="AlphaFoldDB" id="Q0RYN7"/>
<gene>
    <name evidence="3" type="ordered locus">RHA1_ro08555</name>
</gene>
<dbReference type="EMBL" id="CP000432">
    <property type="protein sequence ID" value="ABG99599.1"/>
    <property type="molecule type" value="Genomic_DNA"/>
</dbReference>
<keyword evidence="3" id="KW-0614">Plasmid</keyword>
<feature type="transmembrane region" description="Helical" evidence="2">
    <location>
        <begin position="144"/>
        <end position="168"/>
    </location>
</feature>
<feature type="transmembrane region" description="Helical" evidence="2">
    <location>
        <begin position="73"/>
        <end position="91"/>
    </location>
</feature>
<keyword evidence="2" id="KW-0472">Membrane</keyword>
<feature type="region of interest" description="Disordered" evidence="1">
    <location>
        <begin position="11"/>
        <end position="34"/>
    </location>
</feature>
<evidence type="ECO:0000313" key="3">
    <source>
        <dbReference type="EMBL" id="ABG99599.1"/>
    </source>
</evidence>
<keyword evidence="2" id="KW-1133">Transmembrane helix</keyword>